<sequence length="154" mass="16826">MDTESWTGSSKSGKDGHGVLDPESEKQQMLTWCESAWNVEATTNVGGRRGVPEGEDYDPLDLRSNCAYDGAMASVVRRLSQDWALCVSLRAIRSDWDFILSHEADMSPSGRDTVQDPNAHTCTQGMTANSRCRLRDTAGITMYEGNLCSDASGI</sequence>
<gene>
    <name evidence="2" type="ORF">CDL15_Pgr014942</name>
</gene>
<dbReference type="AlphaFoldDB" id="A0A218WZM7"/>
<evidence type="ECO:0000313" key="3">
    <source>
        <dbReference type="Proteomes" id="UP000197138"/>
    </source>
</evidence>
<accession>A0A218WZM7</accession>
<feature type="compositionally biased region" description="Polar residues" evidence="1">
    <location>
        <begin position="1"/>
        <end position="11"/>
    </location>
</feature>
<dbReference type="Proteomes" id="UP000197138">
    <property type="component" value="Unassembled WGS sequence"/>
</dbReference>
<proteinExistence type="predicted"/>
<protein>
    <submittedName>
        <fullName evidence="2">Uncharacterized protein</fullName>
    </submittedName>
</protein>
<feature type="compositionally biased region" description="Basic and acidic residues" evidence="1">
    <location>
        <begin position="12"/>
        <end position="25"/>
    </location>
</feature>
<name>A0A218WZM7_PUNGR</name>
<reference evidence="3" key="1">
    <citation type="journal article" date="2017" name="Plant J.">
        <title>The pomegranate (Punica granatum L.) genome and the genomics of punicalagin biosynthesis.</title>
        <authorList>
            <person name="Qin G."/>
            <person name="Xu C."/>
            <person name="Ming R."/>
            <person name="Tang H."/>
            <person name="Guyot R."/>
            <person name="Kramer E.M."/>
            <person name="Hu Y."/>
            <person name="Yi X."/>
            <person name="Qi Y."/>
            <person name="Xu X."/>
            <person name="Gao Z."/>
            <person name="Pan H."/>
            <person name="Jian J."/>
            <person name="Tian Y."/>
            <person name="Yue Z."/>
            <person name="Xu Y."/>
        </authorList>
    </citation>
    <scope>NUCLEOTIDE SEQUENCE [LARGE SCALE GENOMIC DNA]</scope>
    <source>
        <strain evidence="3">cv. Dabenzi</strain>
    </source>
</reference>
<organism evidence="2 3">
    <name type="scientific">Punica granatum</name>
    <name type="common">Pomegranate</name>
    <dbReference type="NCBI Taxonomy" id="22663"/>
    <lineage>
        <taxon>Eukaryota</taxon>
        <taxon>Viridiplantae</taxon>
        <taxon>Streptophyta</taxon>
        <taxon>Embryophyta</taxon>
        <taxon>Tracheophyta</taxon>
        <taxon>Spermatophyta</taxon>
        <taxon>Magnoliopsida</taxon>
        <taxon>eudicotyledons</taxon>
        <taxon>Gunneridae</taxon>
        <taxon>Pentapetalae</taxon>
        <taxon>rosids</taxon>
        <taxon>malvids</taxon>
        <taxon>Myrtales</taxon>
        <taxon>Lythraceae</taxon>
        <taxon>Punica</taxon>
    </lineage>
</organism>
<feature type="region of interest" description="Disordered" evidence="1">
    <location>
        <begin position="1"/>
        <end position="25"/>
    </location>
</feature>
<evidence type="ECO:0000256" key="1">
    <source>
        <dbReference type="SAM" id="MobiDB-lite"/>
    </source>
</evidence>
<dbReference type="EMBL" id="MTKT01002501">
    <property type="protein sequence ID" value="OWM78123.1"/>
    <property type="molecule type" value="Genomic_DNA"/>
</dbReference>
<comment type="caution">
    <text evidence="2">The sequence shown here is derived from an EMBL/GenBank/DDBJ whole genome shotgun (WGS) entry which is preliminary data.</text>
</comment>
<evidence type="ECO:0000313" key="2">
    <source>
        <dbReference type="EMBL" id="OWM78123.1"/>
    </source>
</evidence>